<dbReference type="EMBL" id="QJJU01000006">
    <property type="protein sequence ID" value="PXX09249.1"/>
    <property type="molecule type" value="Genomic_DNA"/>
</dbReference>
<organism evidence="1 2">
    <name type="scientific">Mycolicibacterium moriokaense</name>
    <dbReference type="NCBI Taxonomy" id="39691"/>
    <lineage>
        <taxon>Bacteria</taxon>
        <taxon>Bacillati</taxon>
        <taxon>Actinomycetota</taxon>
        <taxon>Actinomycetes</taxon>
        <taxon>Mycobacteriales</taxon>
        <taxon>Mycobacteriaceae</taxon>
        <taxon>Mycolicibacterium</taxon>
    </lineage>
</organism>
<keyword evidence="2" id="KW-1185">Reference proteome</keyword>
<dbReference type="Proteomes" id="UP000247781">
    <property type="component" value="Unassembled WGS sequence"/>
</dbReference>
<proteinExistence type="predicted"/>
<evidence type="ECO:0000313" key="1">
    <source>
        <dbReference type="EMBL" id="PXX09249.1"/>
    </source>
</evidence>
<reference evidence="2" key="1">
    <citation type="submission" date="2018-05" db="EMBL/GenBank/DDBJ databases">
        <authorList>
            <person name="Deangelis K."/>
            <person name="Huntemann M."/>
            <person name="Clum A."/>
            <person name="Pillay M."/>
            <person name="Palaniappan K."/>
            <person name="Varghese N."/>
            <person name="Mikhailova N."/>
            <person name="Stamatis D."/>
            <person name="Reddy T."/>
            <person name="Daum C."/>
            <person name="Shapiro N."/>
            <person name="Ivanova N."/>
            <person name="Kyrpides N."/>
            <person name="Woyke T."/>
        </authorList>
    </citation>
    <scope>NUCLEOTIDE SEQUENCE [LARGE SCALE GENOMIC DNA]</scope>
    <source>
        <strain evidence="2">GAS496</strain>
    </source>
</reference>
<evidence type="ECO:0000313" key="2">
    <source>
        <dbReference type="Proteomes" id="UP000247781"/>
    </source>
</evidence>
<sequence length="719" mass="79304">MMPCGVCSRPYGDGMTGLEPEVQRWRTWLTGYADSLPKLDGESGLEFCESATLVFANELKDHVPEMDTVAELIVVGIGIAVRAAGAEAYVDVHRPRADIEHILRDGLDEIYRDSETWTSGDLRDDAYAATREIYEQTLEHQKAKVAGAIPEERLKSAPYLDFDELLAAQGSETRMTIFRLAQYLSPELLAFMLNVSAGAVYDHIPTDIQRDVIAELASMLGSLSGESSSDAVFDALLRYDPSLHTSRATQLHIKCGGVRPTVVDDGSLTAALQTVAMDLIGTRLRGSSSGSSLMNSLQQHPLHRQLIERVMGEDEPIAELFRKATAGDEEIDEHERERRYLYLANVIAHWTDGSGGSVDIRDIPEHILASLNLSTDTNDGVLQSVCDAVKDSVALARTLVTGEVATTVALVGLANVTLGDDVSSIDLPGMCIRRPSPFEKSAVPFVSDATAVVEIETALRLTDVKIQSSFPNDDNMERLQEFAAENDRLKVHREEMQKISQNIAERILQMRFAMALASQQRRLIGPIWLYTVHRNPLTGWGGNSLRPSTAEVSSTFSAQVIDQITAARIAKYCVPTSSLHQSLRIGRDRILRALAERNDPIDSFIDFVIAWESLVGSSENTSYVVSGTMSLLLAPDDEVKRKELFTQIRDLYNNRSGLVHGTLGLDISTKKFKMADVKKYAEASGRLAIDTFKKVLARPELLNLSAQERSRMVMLGFTM</sequence>
<accession>A0A318HI25</accession>
<reference evidence="1 2" key="2">
    <citation type="submission" date="2018-06" db="EMBL/GenBank/DDBJ databases">
        <title>Sequencing of bacterial isolates from soil warming experiment in Harvard Forest, Massachusetts, USA.</title>
        <authorList>
            <person name="Deangelis K.PhD."/>
        </authorList>
    </citation>
    <scope>NUCLEOTIDE SEQUENCE [LARGE SCALE GENOMIC DNA]</scope>
    <source>
        <strain evidence="1 2">GAS496</strain>
    </source>
</reference>
<comment type="caution">
    <text evidence="1">The sequence shown here is derived from an EMBL/GenBank/DDBJ whole genome shotgun (WGS) entry which is preliminary data.</text>
</comment>
<dbReference type="AlphaFoldDB" id="A0A318HI25"/>
<gene>
    <name evidence="1" type="ORF">C8E89_106176</name>
</gene>
<protein>
    <submittedName>
        <fullName evidence="1">Uncharacterized protein</fullName>
    </submittedName>
</protein>
<name>A0A318HI25_9MYCO</name>